<evidence type="ECO:0000313" key="5">
    <source>
        <dbReference type="EMBL" id="MCF4141889.1"/>
    </source>
</evidence>
<comment type="function">
    <text evidence="3">Responsible for the release of ribosomes from messenger RNA at the termination of protein biosynthesis. May increase the efficiency of translation by recycling ribosomes from one round of translation to another.</text>
</comment>
<protein>
    <recommendedName>
        <fullName evidence="3">Ribosome-recycling factor</fullName>
        <shortName evidence="3">RRF</shortName>
    </recommendedName>
    <alternativeName>
        <fullName evidence="3">Ribosome-releasing factor</fullName>
    </alternativeName>
</protein>
<dbReference type="NCBIfam" id="TIGR00496">
    <property type="entry name" value="frr"/>
    <property type="match status" value="1"/>
</dbReference>
<dbReference type="CDD" id="cd00520">
    <property type="entry name" value="RRF"/>
    <property type="match status" value="1"/>
</dbReference>
<sequence length="186" mass="21264">MSEVTKFDLEEKMEKAVDFLKGEFVGIRTGRAHPGLVSDIKVDYYGSSTPLKQLATISVPEGRSLLITPFDKTVLKDLEKAILGSDLGVTPQNDGQVIRLNLPELTGDRRKELTKMVHKLSEEARIAVRNLRRDCNDFYKKKLNESEIGEDQYHDFLDQIQKITDGHIQEIDKVMKDKEEEILTKF</sequence>
<dbReference type="Pfam" id="PF01765">
    <property type="entry name" value="RRF"/>
    <property type="match status" value="1"/>
</dbReference>
<accession>A0ABS9EKZ9</accession>
<keyword evidence="3" id="KW-0963">Cytoplasm</keyword>
<keyword evidence="6" id="KW-1185">Reference proteome</keyword>
<dbReference type="Gene3D" id="1.10.132.20">
    <property type="entry name" value="Ribosome-recycling factor"/>
    <property type="match status" value="1"/>
</dbReference>
<comment type="similarity">
    <text evidence="1 3">Belongs to the RRF family.</text>
</comment>
<dbReference type="InterPro" id="IPR036191">
    <property type="entry name" value="RRF_sf"/>
</dbReference>
<evidence type="ECO:0000313" key="6">
    <source>
        <dbReference type="Proteomes" id="UP001200430"/>
    </source>
</evidence>
<comment type="caution">
    <text evidence="5">The sequence shown here is derived from an EMBL/GenBank/DDBJ whole genome shotgun (WGS) entry which is preliminary data.</text>
</comment>
<dbReference type="EMBL" id="JAKGUD010000003">
    <property type="protein sequence ID" value="MCF4141889.1"/>
    <property type="molecule type" value="Genomic_DNA"/>
</dbReference>
<dbReference type="InterPro" id="IPR023584">
    <property type="entry name" value="Ribosome_recyc_fac_dom"/>
</dbReference>
<dbReference type="SUPFAM" id="SSF55194">
    <property type="entry name" value="Ribosome recycling factor, RRF"/>
    <property type="match status" value="1"/>
</dbReference>
<reference evidence="5 6" key="1">
    <citation type="submission" date="2022-01" db="EMBL/GenBank/DDBJ databases">
        <title>Dethiosulfovibrio faecalis sp. nov., a novel proteolytic, non-sulfur-reducing bacterium isolated from a marine aquaculture solid waste bioreactor.</title>
        <authorList>
            <person name="Grabowski S."/>
            <person name="Apolinario E."/>
            <person name="Schneider N."/>
            <person name="Marshall C.W."/>
            <person name="Sowers K.R."/>
        </authorList>
    </citation>
    <scope>NUCLEOTIDE SEQUENCE [LARGE SCALE GENOMIC DNA]</scope>
    <source>
        <strain evidence="5 6">DSM 12537</strain>
    </source>
</reference>
<organism evidence="5 6">
    <name type="scientific">Dethiosulfovibrio marinus</name>
    <dbReference type="NCBI Taxonomy" id="133532"/>
    <lineage>
        <taxon>Bacteria</taxon>
        <taxon>Thermotogati</taxon>
        <taxon>Synergistota</taxon>
        <taxon>Synergistia</taxon>
        <taxon>Synergistales</taxon>
        <taxon>Dethiosulfovibrionaceae</taxon>
        <taxon>Dethiosulfovibrio</taxon>
    </lineage>
</organism>
<name>A0ABS9EKZ9_9BACT</name>
<dbReference type="PANTHER" id="PTHR20982:SF3">
    <property type="entry name" value="MITOCHONDRIAL RIBOSOME RECYCLING FACTOR PSEUDO 1"/>
    <property type="match status" value="1"/>
</dbReference>
<keyword evidence="2 3" id="KW-0648">Protein biosynthesis</keyword>
<proteinExistence type="inferred from homology"/>
<dbReference type="Gene3D" id="3.30.1360.40">
    <property type="match status" value="1"/>
</dbReference>
<dbReference type="RefSeq" id="WP_236098650.1">
    <property type="nucleotide sequence ID" value="NZ_JAKGUD010000003.1"/>
</dbReference>
<comment type="subcellular location">
    <subcellularLocation>
        <location evidence="3">Cytoplasm</location>
    </subcellularLocation>
</comment>
<evidence type="ECO:0000256" key="2">
    <source>
        <dbReference type="ARBA" id="ARBA00022917"/>
    </source>
</evidence>
<evidence type="ECO:0000256" key="1">
    <source>
        <dbReference type="ARBA" id="ARBA00005912"/>
    </source>
</evidence>
<dbReference type="HAMAP" id="MF_00040">
    <property type="entry name" value="RRF"/>
    <property type="match status" value="1"/>
</dbReference>
<dbReference type="InterPro" id="IPR002661">
    <property type="entry name" value="Ribosome_recyc_fac"/>
</dbReference>
<gene>
    <name evidence="3 5" type="primary">frr</name>
    <name evidence="5" type="ORF">L2W38_03550</name>
</gene>
<feature type="domain" description="Ribosome recycling factor" evidence="4">
    <location>
        <begin position="20"/>
        <end position="183"/>
    </location>
</feature>
<evidence type="ECO:0000259" key="4">
    <source>
        <dbReference type="Pfam" id="PF01765"/>
    </source>
</evidence>
<dbReference type="Proteomes" id="UP001200430">
    <property type="component" value="Unassembled WGS sequence"/>
</dbReference>
<evidence type="ECO:0000256" key="3">
    <source>
        <dbReference type="HAMAP-Rule" id="MF_00040"/>
    </source>
</evidence>
<dbReference type="PANTHER" id="PTHR20982">
    <property type="entry name" value="RIBOSOME RECYCLING FACTOR"/>
    <property type="match status" value="1"/>
</dbReference>